<proteinExistence type="inferred from homology"/>
<comment type="subcellular location">
    <subcellularLocation>
        <location evidence="1">Cell membrane</location>
        <topology evidence="1">Multi-pass membrane protein</topology>
    </subcellularLocation>
</comment>
<dbReference type="InterPro" id="IPR016152">
    <property type="entry name" value="PTrfase/Anion_transptr"/>
</dbReference>
<feature type="compositionally biased region" description="Low complexity" evidence="9">
    <location>
        <begin position="168"/>
        <end position="185"/>
    </location>
</feature>
<evidence type="ECO:0000256" key="5">
    <source>
        <dbReference type="ARBA" id="ARBA00022692"/>
    </source>
</evidence>
<feature type="region of interest" description="Disordered" evidence="9">
    <location>
        <begin position="37"/>
        <end position="67"/>
    </location>
</feature>
<dbReference type="FunFam" id="1.10.287.570:FF:000002">
    <property type="entry name" value="Solute carrier family 4 member 11"/>
    <property type="match status" value="1"/>
</dbReference>
<feature type="transmembrane region" description="Helical" evidence="10">
    <location>
        <begin position="914"/>
        <end position="933"/>
    </location>
</feature>
<feature type="transmembrane region" description="Helical" evidence="10">
    <location>
        <begin position="571"/>
        <end position="601"/>
    </location>
</feature>
<dbReference type="PANTHER" id="PTHR11453">
    <property type="entry name" value="ANION EXCHANGE PROTEIN"/>
    <property type="match status" value="1"/>
</dbReference>
<dbReference type="SUPFAM" id="SSF55804">
    <property type="entry name" value="Phoshotransferase/anion transport protein"/>
    <property type="match status" value="1"/>
</dbReference>
<feature type="transmembrane region" description="Helical" evidence="10">
    <location>
        <begin position="813"/>
        <end position="829"/>
    </location>
</feature>
<dbReference type="PRINTS" id="PR01231">
    <property type="entry name" value="HCO3TRNSPORT"/>
</dbReference>
<keyword evidence="12" id="KW-1185">Reference proteome</keyword>
<evidence type="ECO:0000256" key="8">
    <source>
        <dbReference type="ARBA" id="ARBA00023136"/>
    </source>
</evidence>
<dbReference type="GO" id="GO:0050801">
    <property type="term" value="P:monoatomic ion homeostasis"/>
    <property type="evidence" value="ECO:0007669"/>
    <property type="project" value="TreeGrafter"/>
</dbReference>
<name>A0A915JTP2_ROMCU</name>
<evidence type="ECO:0000256" key="9">
    <source>
        <dbReference type="SAM" id="MobiDB-lite"/>
    </source>
</evidence>
<dbReference type="InterPro" id="IPR003020">
    <property type="entry name" value="HCO3_transpt_euk"/>
</dbReference>
<comment type="similarity">
    <text evidence="2">Belongs to the anion exchanger (TC 2.A.31) family.</text>
</comment>
<dbReference type="InterPro" id="IPR011531">
    <property type="entry name" value="HCO3_transpt-like_TM_dom"/>
</dbReference>
<keyword evidence="5 10" id="KW-0812">Transmembrane</keyword>
<accession>A0A915JTP2</accession>
<keyword evidence="4" id="KW-1003">Cell membrane</keyword>
<evidence type="ECO:0000256" key="7">
    <source>
        <dbReference type="ARBA" id="ARBA00023065"/>
    </source>
</evidence>
<dbReference type="GO" id="GO:0005452">
    <property type="term" value="F:solute:inorganic anion antiporter activity"/>
    <property type="evidence" value="ECO:0007669"/>
    <property type="project" value="InterPro"/>
</dbReference>
<dbReference type="PANTHER" id="PTHR11453:SF127">
    <property type="entry name" value="SOLUTE CARRIER FAMILY 4 MEMBER 11"/>
    <property type="match status" value="1"/>
</dbReference>
<protein>
    <submittedName>
        <fullName evidence="13">Bicarbonate transporter-like transmembrane domain-containing protein</fullName>
    </submittedName>
</protein>
<feature type="transmembrane region" description="Helical" evidence="10">
    <location>
        <begin position="530"/>
        <end position="551"/>
    </location>
</feature>
<dbReference type="Pfam" id="PF00955">
    <property type="entry name" value="HCO3_cotransp"/>
    <property type="match status" value="1"/>
</dbReference>
<sequence length="973" mass="108706">MLQTTDNSRSSSSFKYTPVKIIVTDNEGANMEIVPHLGSKKVDHEQISVNGEDDGRNNHSRRKAKGEQDPLLILAPEVSKSISLLPNFLTALRNGDAHKEVCSEPRPTTFGARSSCPSVIDVHNMNRRRRESHRRRMFTLGGGRGQRLARAKSFVNRRELKYYYEHNSTSSSGSDSTESLASTSSNDPSGKSATEVTIVSCNQPLQEGQQNFRGAHLLHPRYHLRYTNDETASLGMGRNGTGGRPLGLPSTRNQSSASFRTICPLPSCPPTPNFLAVTAATAMAPFDRTPGSFYGSTDFLSCDTTGVLQAWGDETPPMNDRWSFCEEYENVTLMYAKHEKIPMKDFGSEIRATMDIDHLLNKAVLLLDLPETSLEEIFNKCMLPTVQHRHVAIARLCHPTNLGRTMQDLRFIIIVIAPSRAKGTKTALETARTFATLFTDIDIRQKLVVAQGVDQFRQIMLQSAKELAYEQNQWRERKFSIHLSDAREQLVGPNRWYFGRGLKDDLSRRLPHYISDYTDCIRGSKNLQKLFSTIVFLYFACLLPSIAFGVLNYDHTCGAFGVREAVYAQAIGGLFFSILGGQPMIILMTTVPISIYVKIIFDISKEAESINYQMGVEGRNHTHLFFGMYACVGLSAQFFVLLYACTELSNIMRFATRSTEEIFSLFMAVALVVEAGKALRKEFSTNYNSPFCGGTSNSTDGCPQSLDSKSKTGNVGPQDDGLCHRDRSILYILLMFGTLWFGMFLYNFRKMPYLTVRKREMLADYALPVSVLIASFMGASCFGHIKKVPTVDFSPTGPTSTISYVNLLTHREIFLCIGLGFCLSFLFFMDQNITSSIVNNQQNKLKKGSATHFDLASVAILNIGLSLSGLPWMYAALPQSPLHLRALADVEERISQGHVHESSSRRRITNVRETRLASIVAHFLIMISATFLIPTPLEYIPRSVLDGLLLYVAATSLNGNEMFERVLLLFTEQ</sequence>
<feature type="compositionally biased region" description="Polar residues" evidence="9">
    <location>
        <begin position="697"/>
        <end position="715"/>
    </location>
</feature>
<evidence type="ECO:0000256" key="6">
    <source>
        <dbReference type="ARBA" id="ARBA00022989"/>
    </source>
</evidence>
<feature type="transmembrane region" description="Helical" evidence="10">
    <location>
        <begin position="855"/>
        <end position="877"/>
    </location>
</feature>
<evidence type="ECO:0000313" key="13">
    <source>
        <dbReference type="WBParaSite" id="nRc.2.0.1.t29468-RA"/>
    </source>
</evidence>
<evidence type="ECO:0000256" key="10">
    <source>
        <dbReference type="SAM" id="Phobius"/>
    </source>
</evidence>
<dbReference type="WBParaSite" id="nRc.2.0.1.t29468-RA">
    <property type="protein sequence ID" value="nRc.2.0.1.t29468-RA"/>
    <property type="gene ID" value="nRc.2.0.1.g29468"/>
</dbReference>
<keyword evidence="3" id="KW-0813">Transport</keyword>
<feature type="transmembrane region" description="Helical" evidence="10">
    <location>
        <begin position="622"/>
        <end position="642"/>
    </location>
</feature>
<keyword evidence="7" id="KW-0406">Ion transport</keyword>
<dbReference type="GO" id="GO:0016323">
    <property type="term" value="C:basolateral plasma membrane"/>
    <property type="evidence" value="ECO:0007669"/>
    <property type="project" value="TreeGrafter"/>
</dbReference>
<reference evidence="13" key="1">
    <citation type="submission" date="2022-11" db="UniProtKB">
        <authorList>
            <consortium name="WormBaseParasite"/>
        </authorList>
    </citation>
    <scope>IDENTIFICATION</scope>
</reference>
<feature type="transmembrane region" description="Helical" evidence="10">
    <location>
        <begin position="766"/>
        <end position="785"/>
    </location>
</feature>
<organism evidence="12 13">
    <name type="scientific">Romanomermis culicivorax</name>
    <name type="common">Nematode worm</name>
    <dbReference type="NCBI Taxonomy" id="13658"/>
    <lineage>
        <taxon>Eukaryota</taxon>
        <taxon>Metazoa</taxon>
        <taxon>Ecdysozoa</taxon>
        <taxon>Nematoda</taxon>
        <taxon>Enoplea</taxon>
        <taxon>Dorylaimia</taxon>
        <taxon>Mermithida</taxon>
        <taxon>Mermithoidea</taxon>
        <taxon>Mermithidae</taxon>
        <taxon>Romanomermis</taxon>
    </lineage>
</organism>
<dbReference type="Proteomes" id="UP000887565">
    <property type="component" value="Unplaced"/>
</dbReference>
<evidence type="ECO:0000259" key="11">
    <source>
        <dbReference type="Pfam" id="PF00955"/>
    </source>
</evidence>
<feature type="region of interest" description="Disordered" evidence="9">
    <location>
        <begin position="233"/>
        <end position="253"/>
    </location>
</feature>
<evidence type="ECO:0000256" key="4">
    <source>
        <dbReference type="ARBA" id="ARBA00022475"/>
    </source>
</evidence>
<keyword evidence="8 10" id="KW-0472">Membrane</keyword>
<feature type="region of interest" description="Disordered" evidence="9">
    <location>
        <begin position="697"/>
        <end position="718"/>
    </location>
</feature>
<dbReference type="GO" id="GO:0006820">
    <property type="term" value="P:monoatomic anion transport"/>
    <property type="evidence" value="ECO:0007669"/>
    <property type="project" value="InterPro"/>
</dbReference>
<evidence type="ECO:0000256" key="3">
    <source>
        <dbReference type="ARBA" id="ARBA00022448"/>
    </source>
</evidence>
<keyword evidence="6 10" id="KW-1133">Transmembrane helix</keyword>
<dbReference type="Gene3D" id="1.10.287.570">
    <property type="entry name" value="Helical hairpin bin"/>
    <property type="match status" value="1"/>
</dbReference>
<evidence type="ECO:0000313" key="12">
    <source>
        <dbReference type="Proteomes" id="UP000887565"/>
    </source>
</evidence>
<evidence type="ECO:0000256" key="2">
    <source>
        <dbReference type="ARBA" id="ARBA00010993"/>
    </source>
</evidence>
<evidence type="ECO:0000256" key="1">
    <source>
        <dbReference type="ARBA" id="ARBA00004651"/>
    </source>
</evidence>
<feature type="transmembrane region" description="Helical" evidence="10">
    <location>
        <begin position="728"/>
        <end position="746"/>
    </location>
</feature>
<feature type="region of interest" description="Disordered" evidence="9">
    <location>
        <begin position="166"/>
        <end position="194"/>
    </location>
</feature>
<feature type="domain" description="Bicarbonate transporter-like transmembrane" evidence="11">
    <location>
        <begin position="498"/>
        <end position="973"/>
    </location>
</feature>
<dbReference type="Gene3D" id="3.40.930.10">
    <property type="entry name" value="Mannitol-specific EII, Chain A"/>
    <property type="match status" value="1"/>
</dbReference>
<dbReference type="AlphaFoldDB" id="A0A915JTP2"/>